<accession>A0ABD4ZK51</accession>
<name>A0ABD4ZK51_9LACO</name>
<proteinExistence type="predicted"/>
<evidence type="ECO:0000313" key="4">
    <source>
        <dbReference type="Proteomes" id="UP001230232"/>
    </source>
</evidence>
<dbReference type="EMBL" id="JASOPW010000002">
    <property type="protein sequence ID" value="MDK7298468.1"/>
    <property type="molecule type" value="Genomic_DNA"/>
</dbReference>
<keyword evidence="3" id="KW-1185">Reference proteome</keyword>
<dbReference type="Proteomes" id="UP001230232">
    <property type="component" value="Unassembled WGS sequence"/>
</dbReference>
<evidence type="ECO:0000313" key="1">
    <source>
        <dbReference type="EMBL" id="GBA81204.1"/>
    </source>
</evidence>
<evidence type="ECO:0000313" key="3">
    <source>
        <dbReference type="Proteomes" id="UP000250714"/>
    </source>
</evidence>
<organism evidence="2 4">
    <name type="scientific">Lactobacillus paragasseri</name>
    <dbReference type="NCBI Taxonomy" id="2107999"/>
    <lineage>
        <taxon>Bacteria</taxon>
        <taxon>Bacillati</taxon>
        <taxon>Bacillota</taxon>
        <taxon>Bacilli</taxon>
        <taxon>Lactobacillales</taxon>
        <taxon>Lactobacillaceae</taxon>
        <taxon>Lactobacillus</taxon>
    </lineage>
</organism>
<evidence type="ECO:0000313" key="2">
    <source>
        <dbReference type="EMBL" id="MDK7298468.1"/>
    </source>
</evidence>
<dbReference type="Proteomes" id="UP000250714">
    <property type="component" value="Unassembled WGS sequence"/>
</dbReference>
<sequence>MQILNFILSIIEDTASSIFSNFILKRIRKNKKDNKEECKKSVDEKKYKTDFAKRIDQLMFLINQEKYYGFEELNLSKLAEYLNLESVEILKQYYKESREPTFQFIDSVAEKLGVNHNWLKNGEGEPFLSTHYHLPEYNNISRNDRFIFAFRNSQDKEFIFVKYYLDESKRYKYITYIKSVPFNNEIGYGGLSVLKDAFKILKKINSYNPSDLEMICKLSNDEYENLRLGKIYPGKVLNYKVSPATFLLDDFIDPTGVTDDDFIEFYGSEIFKLRNKLYKYMKR</sequence>
<evidence type="ECO:0008006" key="5">
    <source>
        <dbReference type="Google" id="ProtNLM"/>
    </source>
</evidence>
<protein>
    <recommendedName>
        <fullName evidence="5">HTH cro/C1-type domain-containing protein</fullName>
    </recommendedName>
</protein>
<dbReference type="GeneID" id="48925142"/>
<dbReference type="AlphaFoldDB" id="A0ABD4ZK51"/>
<reference evidence="1 3" key="1">
    <citation type="journal article" date="2018" name="Int. J. Syst. Evol. Microbiol.">
        <title>Lactobacillus paragasseri sp. nov., a sister taxon of Lactobacillus gasseri, based on whole-genome sequence analyses.</title>
        <authorList>
            <person name="Tanizawa Y."/>
            <person name="Tada I."/>
            <person name="Kobayashi H."/>
            <person name="Endo A."/>
            <person name="Maeno S."/>
            <person name="Toyoda A."/>
            <person name="Arita M."/>
            <person name="Nakamura Y."/>
            <person name="Sakamoto M."/>
            <person name="Ohkuma M."/>
            <person name="Tohno M."/>
        </authorList>
    </citation>
    <scope>NUCLEOTIDE SEQUENCE [LARGE SCALE GENOMIC DNA]</scope>
    <source>
        <strain evidence="1 3">JCM 1130</strain>
    </source>
</reference>
<gene>
    <name evidence="1" type="ORF">LJCM1130_07640</name>
    <name evidence="2" type="ORF">QP478_04485</name>
</gene>
<reference evidence="2 4" key="2">
    <citation type="submission" date="2023-05" db="EMBL/GenBank/DDBJ databases">
        <title>Cataloging the Phylogenetic Diversity of Human Bladder Bacteria.</title>
        <authorList>
            <person name="Du J."/>
        </authorList>
    </citation>
    <scope>NUCLEOTIDE SEQUENCE [LARGE SCALE GENOMIC DNA]</scope>
    <source>
        <strain evidence="2 4">UMB0725</strain>
    </source>
</reference>
<dbReference type="EMBL" id="BEXG01000002">
    <property type="protein sequence ID" value="GBA81204.1"/>
    <property type="molecule type" value="Genomic_DNA"/>
</dbReference>
<comment type="caution">
    <text evidence="2">The sequence shown here is derived from an EMBL/GenBank/DDBJ whole genome shotgun (WGS) entry which is preliminary data.</text>
</comment>
<dbReference type="RefSeq" id="WP_113532423.1">
    <property type="nucleotide sequence ID" value="NZ_AP018549.1"/>
</dbReference>